<sequence length="226" mass="24245">MVLIPSKAGTSSSKVPGSGTRTRVQPITSRDWMSRAVTTFSWPVGTAVGSMMPMPKPSFQWLACRPSPWFTPVDQALLTRAVQLPSIAKSFARLSAVQSMSAPAAWLAAEQRVKSSRVANRSKAVSLNLLKLSLASSRSTPLTKPMAWPSSWMAMPTKSNRPVPIPSVWSKSKEKLLLKVICASSAVALAAKSPIAFAFAVVSCMSVTPECRCALALVVVPLMYLP</sequence>
<evidence type="ECO:0000313" key="2">
    <source>
        <dbReference type="EMBL" id="KFB70311.1"/>
    </source>
</evidence>
<proteinExistence type="predicted"/>
<accession>A0A084Y6G7</accession>
<gene>
    <name evidence="2" type="ORF">AW09_004595</name>
</gene>
<feature type="region of interest" description="Disordered" evidence="1">
    <location>
        <begin position="1"/>
        <end position="25"/>
    </location>
</feature>
<organism evidence="2 3">
    <name type="scientific">Candidatus Accumulibacter phosphatis</name>
    <dbReference type="NCBI Taxonomy" id="327160"/>
    <lineage>
        <taxon>Bacteria</taxon>
        <taxon>Pseudomonadati</taxon>
        <taxon>Pseudomonadota</taxon>
        <taxon>Betaproteobacteria</taxon>
        <taxon>Candidatus Accumulibacter</taxon>
    </lineage>
</organism>
<protein>
    <submittedName>
        <fullName evidence="2">Uncharacterized protein</fullName>
    </submittedName>
</protein>
<name>A0A084Y6G7_9PROT</name>
<dbReference type="Proteomes" id="UP000020077">
    <property type="component" value="Unassembled WGS sequence"/>
</dbReference>
<dbReference type="EMBL" id="JDVG02000722">
    <property type="protein sequence ID" value="KFB70311.1"/>
    <property type="molecule type" value="Genomic_DNA"/>
</dbReference>
<comment type="caution">
    <text evidence="2">The sequence shown here is derived from an EMBL/GenBank/DDBJ whole genome shotgun (WGS) entry which is preliminary data.</text>
</comment>
<evidence type="ECO:0000256" key="1">
    <source>
        <dbReference type="SAM" id="MobiDB-lite"/>
    </source>
</evidence>
<feature type="compositionally biased region" description="Polar residues" evidence="1">
    <location>
        <begin position="8"/>
        <end position="25"/>
    </location>
</feature>
<evidence type="ECO:0000313" key="3">
    <source>
        <dbReference type="Proteomes" id="UP000020077"/>
    </source>
</evidence>
<dbReference type="AlphaFoldDB" id="A0A084Y6G7"/>
<reference evidence="2 3" key="1">
    <citation type="submission" date="2014-02" db="EMBL/GenBank/DDBJ databases">
        <title>Expanding our view of genomic diversity in Candidatus Accumulibacter clades.</title>
        <authorList>
            <person name="Skennerton C.T."/>
            <person name="Barr J.J."/>
            <person name="Slater F.R."/>
            <person name="Bond P.L."/>
            <person name="Tyson G.W."/>
        </authorList>
    </citation>
    <scope>NUCLEOTIDE SEQUENCE [LARGE SCALE GENOMIC DNA]</scope>
    <source>
        <strain evidence="3">BA-91</strain>
    </source>
</reference>